<reference evidence="4 5" key="1">
    <citation type="journal article" date="2016" name="Nat. Commun.">
        <title>Ectomycorrhizal ecology is imprinted in the genome of the dominant symbiotic fungus Cenococcum geophilum.</title>
        <authorList>
            <consortium name="DOE Joint Genome Institute"/>
            <person name="Peter M."/>
            <person name="Kohler A."/>
            <person name="Ohm R.A."/>
            <person name="Kuo A."/>
            <person name="Krutzmann J."/>
            <person name="Morin E."/>
            <person name="Arend M."/>
            <person name="Barry K.W."/>
            <person name="Binder M."/>
            <person name="Choi C."/>
            <person name="Clum A."/>
            <person name="Copeland A."/>
            <person name="Grisel N."/>
            <person name="Haridas S."/>
            <person name="Kipfer T."/>
            <person name="LaButti K."/>
            <person name="Lindquist E."/>
            <person name="Lipzen A."/>
            <person name="Maire R."/>
            <person name="Meier B."/>
            <person name="Mihaltcheva S."/>
            <person name="Molinier V."/>
            <person name="Murat C."/>
            <person name="Poggeler S."/>
            <person name="Quandt C.A."/>
            <person name="Sperisen C."/>
            <person name="Tritt A."/>
            <person name="Tisserant E."/>
            <person name="Crous P.W."/>
            <person name="Henrissat B."/>
            <person name="Nehls U."/>
            <person name="Egli S."/>
            <person name="Spatafora J.W."/>
            <person name="Grigoriev I.V."/>
            <person name="Martin F.M."/>
        </authorList>
    </citation>
    <scope>NUCLEOTIDE SEQUENCE [LARGE SCALE GENOMIC DNA]</scope>
    <source>
        <strain evidence="4 5">CBS 207.34</strain>
    </source>
</reference>
<dbReference type="PANTHER" id="PTHR10366:SF564">
    <property type="entry name" value="STEROL-4-ALPHA-CARBOXYLATE 3-DEHYDROGENASE, DECARBOXYLATING"/>
    <property type="match status" value="1"/>
</dbReference>
<gene>
    <name evidence="4" type="ORF">AOQ84DRAFT_430072</name>
</gene>
<evidence type="ECO:0000256" key="2">
    <source>
        <dbReference type="ARBA" id="ARBA00023445"/>
    </source>
</evidence>
<keyword evidence="1" id="KW-0560">Oxidoreductase</keyword>
<keyword evidence="5" id="KW-1185">Reference proteome</keyword>
<dbReference type="AlphaFoldDB" id="A0A8E2JWE1"/>
<evidence type="ECO:0000259" key="3">
    <source>
        <dbReference type="Pfam" id="PF01073"/>
    </source>
</evidence>
<organism evidence="4 5">
    <name type="scientific">Glonium stellatum</name>
    <dbReference type="NCBI Taxonomy" id="574774"/>
    <lineage>
        <taxon>Eukaryota</taxon>
        <taxon>Fungi</taxon>
        <taxon>Dikarya</taxon>
        <taxon>Ascomycota</taxon>
        <taxon>Pezizomycotina</taxon>
        <taxon>Dothideomycetes</taxon>
        <taxon>Pleosporomycetidae</taxon>
        <taxon>Gloniales</taxon>
        <taxon>Gloniaceae</taxon>
        <taxon>Glonium</taxon>
    </lineage>
</organism>
<dbReference type="OrthoDB" id="2735536at2759"/>
<comment type="similarity">
    <text evidence="2">Belongs to the NAD(P)-dependent epimerase/dehydratase family. Dihydroflavonol-4-reductase subfamily.</text>
</comment>
<accession>A0A8E2JWE1</accession>
<dbReference type="EMBL" id="KV748928">
    <property type="protein sequence ID" value="OCL12089.1"/>
    <property type="molecule type" value="Genomic_DNA"/>
</dbReference>
<dbReference type="InterPro" id="IPR036291">
    <property type="entry name" value="NAD(P)-bd_dom_sf"/>
</dbReference>
<sequence>MAFQPSDIVLVTGANGHVAQHVVDQLLAMANGPKVRATVRSETSALQLESFFSKEITSARFSVVRILDIITPGIFDGAMQDVTHIAHIASPLVIGAQDIEKDLLLPAIHGTTNILSAALKVPTVKSVVITSSFASVADVAYGKRPGYTYSPTDWNPITYAEAADPNLDLTRWPEEYRPFITYMASKKLAESAAWELYNHEKPQWALSILLPTYIGGPYILPLSKGPDSLSWSDGLIWSVAAGKPLPQADYPSWVDVRDVARAHVQALITKEAKGKRFLLASTNLWYSDIADIVRNNFPELNPSTEKQGAKHWYVDTSDCKILGIHDWIPIEKTIVDTVQQVLDSQK</sequence>
<dbReference type="InterPro" id="IPR002225">
    <property type="entry name" value="3Beta_OHSteriod_DH/Estase"/>
</dbReference>
<feature type="domain" description="3-beta hydroxysteroid dehydrogenase/isomerase" evidence="3">
    <location>
        <begin position="10"/>
        <end position="142"/>
    </location>
</feature>
<dbReference type="PANTHER" id="PTHR10366">
    <property type="entry name" value="NAD DEPENDENT EPIMERASE/DEHYDRATASE"/>
    <property type="match status" value="1"/>
</dbReference>
<dbReference type="GO" id="GO:0016616">
    <property type="term" value="F:oxidoreductase activity, acting on the CH-OH group of donors, NAD or NADP as acceptor"/>
    <property type="evidence" value="ECO:0007669"/>
    <property type="project" value="InterPro"/>
</dbReference>
<dbReference type="CDD" id="cd05227">
    <property type="entry name" value="AR_SDR_e"/>
    <property type="match status" value="1"/>
</dbReference>
<dbReference type="GO" id="GO:0006694">
    <property type="term" value="P:steroid biosynthetic process"/>
    <property type="evidence" value="ECO:0007669"/>
    <property type="project" value="InterPro"/>
</dbReference>
<evidence type="ECO:0000313" key="4">
    <source>
        <dbReference type="EMBL" id="OCL12089.1"/>
    </source>
</evidence>
<name>A0A8E2JWE1_9PEZI</name>
<dbReference type="Proteomes" id="UP000250140">
    <property type="component" value="Unassembled WGS sequence"/>
</dbReference>
<dbReference type="SUPFAM" id="SSF51735">
    <property type="entry name" value="NAD(P)-binding Rossmann-fold domains"/>
    <property type="match status" value="1"/>
</dbReference>
<dbReference type="InterPro" id="IPR050425">
    <property type="entry name" value="NAD(P)_dehydrat-like"/>
</dbReference>
<proteinExistence type="inferred from homology"/>
<evidence type="ECO:0000256" key="1">
    <source>
        <dbReference type="ARBA" id="ARBA00023002"/>
    </source>
</evidence>
<dbReference type="Gene3D" id="3.40.50.720">
    <property type="entry name" value="NAD(P)-binding Rossmann-like Domain"/>
    <property type="match status" value="1"/>
</dbReference>
<dbReference type="Pfam" id="PF01073">
    <property type="entry name" value="3Beta_HSD"/>
    <property type="match status" value="1"/>
</dbReference>
<evidence type="ECO:0000313" key="5">
    <source>
        <dbReference type="Proteomes" id="UP000250140"/>
    </source>
</evidence>
<protein>
    <submittedName>
        <fullName evidence="4">NAD(P)-binding protein</fullName>
    </submittedName>
</protein>